<protein>
    <submittedName>
        <fullName evidence="1">Uncharacterized protein</fullName>
    </submittedName>
</protein>
<evidence type="ECO:0000313" key="1">
    <source>
        <dbReference type="EMBL" id="KRX18162.1"/>
    </source>
</evidence>
<accession>A0A0V0RUL0</accession>
<dbReference type="EMBL" id="JYDL01000077">
    <property type="protein sequence ID" value="KRX18162.1"/>
    <property type="molecule type" value="Genomic_DNA"/>
</dbReference>
<keyword evidence="2" id="KW-1185">Reference proteome</keyword>
<dbReference type="OrthoDB" id="10425192at2759"/>
<dbReference type="Proteomes" id="UP000054630">
    <property type="component" value="Unassembled WGS sequence"/>
</dbReference>
<comment type="caution">
    <text evidence="1">The sequence shown here is derived from an EMBL/GenBank/DDBJ whole genome shotgun (WGS) entry which is preliminary data.</text>
</comment>
<gene>
    <name evidence="1" type="ORF">T07_7782</name>
</gene>
<proteinExistence type="predicted"/>
<dbReference type="AlphaFoldDB" id="A0A0V0RUL0"/>
<organism evidence="1 2">
    <name type="scientific">Trichinella nelsoni</name>
    <dbReference type="NCBI Taxonomy" id="6336"/>
    <lineage>
        <taxon>Eukaryota</taxon>
        <taxon>Metazoa</taxon>
        <taxon>Ecdysozoa</taxon>
        <taxon>Nematoda</taxon>
        <taxon>Enoplea</taxon>
        <taxon>Dorylaimia</taxon>
        <taxon>Trichinellida</taxon>
        <taxon>Trichinellidae</taxon>
        <taxon>Trichinella</taxon>
    </lineage>
</organism>
<sequence>MRRIFTELRQLIDHPMTLRPSNFCLAHYVLGFHGGSTRNGNVCCNDKISTGLLPPFRLREPEYNEQNSTSLVSDVSGLYLWVVIARPGVSTSLDNLTYKTISVIQKLY</sequence>
<evidence type="ECO:0000313" key="2">
    <source>
        <dbReference type="Proteomes" id="UP000054630"/>
    </source>
</evidence>
<reference evidence="1 2" key="1">
    <citation type="submission" date="2015-01" db="EMBL/GenBank/DDBJ databases">
        <title>Evolution of Trichinella species and genotypes.</title>
        <authorList>
            <person name="Korhonen P.K."/>
            <person name="Edoardo P."/>
            <person name="Giuseppe L.R."/>
            <person name="Gasser R.B."/>
        </authorList>
    </citation>
    <scope>NUCLEOTIDE SEQUENCE [LARGE SCALE GENOMIC DNA]</scope>
    <source>
        <strain evidence="1">ISS37</strain>
    </source>
</reference>
<name>A0A0V0RUL0_9BILA</name>